<evidence type="ECO:0000313" key="2">
    <source>
        <dbReference type="EMBL" id="CAD8421204.1"/>
    </source>
</evidence>
<gene>
    <name evidence="2" type="ORF">PINE0816_LOCUS17357</name>
</gene>
<sequence length="133" mass="15049">MFATQPALDTSTVNEKNSSKIKKSKRKPSAVSASNDSDTRSHYELNDQSRQHRKQKRYLNNSSGLSSGIRSGQRVEEFSIDDDDEDDLLVFESSTIDRHRVLEQAEHQTKNRIIEILDDDDGNDSDVAVIEVP</sequence>
<proteinExistence type="predicted"/>
<feature type="compositionally biased region" description="Basic residues" evidence="1">
    <location>
        <begin position="19"/>
        <end position="28"/>
    </location>
</feature>
<feature type="compositionally biased region" description="Basic and acidic residues" evidence="1">
    <location>
        <begin position="37"/>
        <end position="50"/>
    </location>
</feature>
<protein>
    <submittedName>
        <fullName evidence="2">Uncharacterized protein</fullName>
    </submittedName>
</protein>
<evidence type="ECO:0000256" key="1">
    <source>
        <dbReference type="SAM" id="MobiDB-lite"/>
    </source>
</evidence>
<name>A0A7S0CF74_9STRA</name>
<feature type="region of interest" description="Disordered" evidence="1">
    <location>
        <begin position="1"/>
        <end position="72"/>
    </location>
</feature>
<dbReference type="EMBL" id="HBEL01037128">
    <property type="protein sequence ID" value="CAD8421204.1"/>
    <property type="molecule type" value="Transcribed_RNA"/>
</dbReference>
<feature type="compositionally biased region" description="Polar residues" evidence="1">
    <location>
        <begin position="58"/>
        <end position="70"/>
    </location>
</feature>
<organism evidence="2">
    <name type="scientific">Proboscia inermis</name>
    <dbReference type="NCBI Taxonomy" id="420281"/>
    <lineage>
        <taxon>Eukaryota</taxon>
        <taxon>Sar</taxon>
        <taxon>Stramenopiles</taxon>
        <taxon>Ochrophyta</taxon>
        <taxon>Bacillariophyta</taxon>
        <taxon>Coscinodiscophyceae</taxon>
        <taxon>Rhizosoleniophycidae</taxon>
        <taxon>Rhizosoleniales</taxon>
        <taxon>Rhizosoleniaceae</taxon>
        <taxon>Proboscia</taxon>
    </lineage>
</organism>
<accession>A0A7S0CF74</accession>
<reference evidence="2" key="1">
    <citation type="submission" date="2021-01" db="EMBL/GenBank/DDBJ databases">
        <authorList>
            <person name="Corre E."/>
            <person name="Pelletier E."/>
            <person name="Niang G."/>
            <person name="Scheremetjew M."/>
            <person name="Finn R."/>
            <person name="Kale V."/>
            <person name="Holt S."/>
            <person name="Cochrane G."/>
            <person name="Meng A."/>
            <person name="Brown T."/>
            <person name="Cohen L."/>
        </authorList>
    </citation>
    <scope>NUCLEOTIDE SEQUENCE</scope>
    <source>
        <strain evidence="2">CCAP1064/1</strain>
    </source>
</reference>
<dbReference type="AlphaFoldDB" id="A0A7S0CF74"/>